<name>A0ABR0DG25_9LAMI</name>
<dbReference type="Pfam" id="PF24758">
    <property type="entry name" value="LRR_At5g56370"/>
    <property type="match status" value="1"/>
</dbReference>
<evidence type="ECO:0000259" key="1">
    <source>
        <dbReference type="PROSITE" id="PS50181"/>
    </source>
</evidence>
<dbReference type="PANTHER" id="PTHR38926:SF2">
    <property type="entry name" value="F-BOX_LRR-REPEAT PROTEIN 21-RELATED"/>
    <property type="match status" value="1"/>
</dbReference>
<dbReference type="InterPro" id="IPR055411">
    <property type="entry name" value="LRR_FXL15/At3g58940/PEG3-like"/>
</dbReference>
<feature type="domain" description="F-box" evidence="1">
    <location>
        <begin position="33"/>
        <end position="80"/>
    </location>
</feature>
<dbReference type="InterPro" id="IPR001810">
    <property type="entry name" value="F-box_dom"/>
</dbReference>
<dbReference type="Gene3D" id="3.80.10.10">
    <property type="entry name" value="Ribonuclease Inhibitor"/>
    <property type="match status" value="1"/>
</dbReference>
<dbReference type="PROSITE" id="PS50181">
    <property type="entry name" value="FBOX"/>
    <property type="match status" value="1"/>
</dbReference>
<comment type="caution">
    <text evidence="2">The sequence shown here is derived from an EMBL/GenBank/DDBJ whole genome shotgun (WGS) entry which is preliminary data.</text>
</comment>
<proteinExistence type="predicted"/>
<dbReference type="PANTHER" id="PTHR38926">
    <property type="entry name" value="F-BOX DOMAIN CONTAINING PROTEIN, EXPRESSED"/>
    <property type="match status" value="1"/>
</dbReference>
<reference evidence="2 3" key="1">
    <citation type="journal article" date="2023" name="bioRxiv">
        <title>Genome report: Whole genome sequence and annotation of Penstemon davidsonii.</title>
        <authorList>
            <person name="Ostevik K.L."/>
            <person name="Alabady M."/>
            <person name="Zhang M."/>
            <person name="Rausher M.D."/>
        </authorList>
    </citation>
    <scope>NUCLEOTIDE SEQUENCE [LARGE SCALE GENOMIC DNA]</scope>
    <source>
        <strain evidence="2">DNT005</strain>
        <tissue evidence="2">Whole leaf</tissue>
    </source>
</reference>
<evidence type="ECO:0000313" key="2">
    <source>
        <dbReference type="EMBL" id="KAK4488147.1"/>
    </source>
</evidence>
<dbReference type="InterPro" id="IPR036047">
    <property type="entry name" value="F-box-like_dom_sf"/>
</dbReference>
<evidence type="ECO:0000313" key="3">
    <source>
        <dbReference type="Proteomes" id="UP001291926"/>
    </source>
</evidence>
<organism evidence="2 3">
    <name type="scientific">Penstemon davidsonii</name>
    <dbReference type="NCBI Taxonomy" id="160366"/>
    <lineage>
        <taxon>Eukaryota</taxon>
        <taxon>Viridiplantae</taxon>
        <taxon>Streptophyta</taxon>
        <taxon>Embryophyta</taxon>
        <taxon>Tracheophyta</taxon>
        <taxon>Spermatophyta</taxon>
        <taxon>Magnoliopsida</taxon>
        <taxon>eudicotyledons</taxon>
        <taxon>Gunneridae</taxon>
        <taxon>Pentapetalae</taxon>
        <taxon>asterids</taxon>
        <taxon>lamiids</taxon>
        <taxon>Lamiales</taxon>
        <taxon>Plantaginaceae</taxon>
        <taxon>Cheloneae</taxon>
        <taxon>Penstemon</taxon>
    </lineage>
</organism>
<dbReference type="EMBL" id="JAYDYQ010001088">
    <property type="protein sequence ID" value="KAK4488147.1"/>
    <property type="molecule type" value="Genomic_DNA"/>
</dbReference>
<dbReference type="SUPFAM" id="SSF52047">
    <property type="entry name" value="RNI-like"/>
    <property type="match status" value="1"/>
</dbReference>
<dbReference type="CDD" id="cd22164">
    <property type="entry name" value="F-box_AtSKIP19-like"/>
    <property type="match status" value="1"/>
</dbReference>
<dbReference type="SUPFAM" id="SSF81383">
    <property type="entry name" value="F-box domain"/>
    <property type="match status" value="1"/>
</dbReference>
<accession>A0ABR0DG25</accession>
<dbReference type="Gene3D" id="1.20.1280.50">
    <property type="match status" value="1"/>
</dbReference>
<gene>
    <name evidence="2" type="ORF">RD792_003889</name>
</gene>
<dbReference type="Pfam" id="PF12937">
    <property type="entry name" value="F-box-like"/>
    <property type="match status" value="1"/>
</dbReference>
<protein>
    <recommendedName>
        <fullName evidence="1">F-box domain-containing protein</fullName>
    </recommendedName>
</protein>
<dbReference type="InterPro" id="IPR032675">
    <property type="entry name" value="LRR_dom_sf"/>
</dbReference>
<keyword evidence="3" id="KW-1185">Reference proteome</keyword>
<sequence length="308" mass="35761">MKRNKFELGRPKITRKSWECVSYSSASSSSASRPPWVELPRDVTANILHRLGAIEILQSAQRVCTTWRSVCLEPAMWRVIDMRNRGDLHDMPYDLDIMCRHALEIICRHAVDRSQGQLIEINIEYFGTDELIHYITERSPLLKHLKLANCYNIEGKELSEAVKKFPQLEEVHLTYMTSIDAEYIESIGRSCPMLKSFTCNYPWYNHNYFFPEDSEAEEMEYAQAVAKTMPNLRHLALLGDKITNERLHAILDNCPHLESLDIRQCKNIDLVGDLEKRLSKQIKTLRRPSDSTADCVWIVNDDYSYTSE</sequence>
<dbReference type="Proteomes" id="UP001291926">
    <property type="component" value="Unassembled WGS sequence"/>
</dbReference>